<gene>
    <name evidence="2" type="ORF">PSTG_00634</name>
</gene>
<dbReference type="EMBL" id="AJIL01000004">
    <property type="protein sequence ID" value="KNF06126.1"/>
    <property type="molecule type" value="Genomic_DNA"/>
</dbReference>
<dbReference type="Proteomes" id="UP000054564">
    <property type="component" value="Unassembled WGS sequence"/>
</dbReference>
<feature type="region of interest" description="Disordered" evidence="1">
    <location>
        <begin position="148"/>
        <end position="170"/>
    </location>
</feature>
<comment type="caution">
    <text evidence="2">The sequence shown here is derived from an EMBL/GenBank/DDBJ whole genome shotgun (WGS) entry which is preliminary data.</text>
</comment>
<evidence type="ECO:0000256" key="1">
    <source>
        <dbReference type="SAM" id="MobiDB-lite"/>
    </source>
</evidence>
<dbReference type="AlphaFoldDB" id="A0A0L0W3P1"/>
<proteinExistence type="predicted"/>
<keyword evidence="3" id="KW-1185">Reference proteome</keyword>
<accession>A0A0L0W3P1</accession>
<name>A0A0L0W3P1_9BASI</name>
<organism evidence="2 3">
    <name type="scientific">Puccinia striiformis f. sp. tritici PST-78</name>
    <dbReference type="NCBI Taxonomy" id="1165861"/>
    <lineage>
        <taxon>Eukaryota</taxon>
        <taxon>Fungi</taxon>
        <taxon>Dikarya</taxon>
        <taxon>Basidiomycota</taxon>
        <taxon>Pucciniomycotina</taxon>
        <taxon>Pucciniomycetes</taxon>
        <taxon>Pucciniales</taxon>
        <taxon>Pucciniaceae</taxon>
        <taxon>Puccinia</taxon>
    </lineage>
</organism>
<sequence length="207" mass="23002">MINLNRLRHIANPGQTAFPSFWDDIDADLETRRTKNTPMFNQMFGHLVIEKDHRLWDGTKIADDWADLDVQLPTDAEVQARIAQEAVRLGNALRPTQVKDSLVLQTPPRRSRFGCIEGAQVPSRLQNDPIGGRSQVGLEAAAGRLRGAWRPASKSTSRRKREAASRSSSIQWVRDGLKPFHPVDLRPSACTRGVGSCKLLGKAVGYV</sequence>
<protein>
    <submittedName>
        <fullName evidence="2">Uncharacterized protein</fullName>
    </submittedName>
</protein>
<evidence type="ECO:0000313" key="2">
    <source>
        <dbReference type="EMBL" id="KNF06126.1"/>
    </source>
</evidence>
<reference evidence="3" key="1">
    <citation type="submission" date="2014-03" db="EMBL/GenBank/DDBJ databases">
        <title>The Genome Sequence of Puccinia striiformis f. sp. tritici PST-78.</title>
        <authorList>
            <consortium name="The Broad Institute Genome Sequencing Platform"/>
            <person name="Cuomo C."/>
            <person name="Hulbert S."/>
            <person name="Chen X."/>
            <person name="Walker B."/>
            <person name="Young S.K."/>
            <person name="Zeng Q."/>
            <person name="Gargeya S."/>
            <person name="Fitzgerald M."/>
            <person name="Haas B."/>
            <person name="Abouelleil A."/>
            <person name="Alvarado L."/>
            <person name="Arachchi H.M."/>
            <person name="Berlin A.M."/>
            <person name="Chapman S.B."/>
            <person name="Goldberg J."/>
            <person name="Griggs A."/>
            <person name="Gujja S."/>
            <person name="Hansen M."/>
            <person name="Howarth C."/>
            <person name="Imamovic A."/>
            <person name="Larimer J."/>
            <person name="McCowan C."/>
            <person name="Montmayeur A."/>
            <person name="Murphy C."/>
            <person name="Neiman D."/>
            <person name="Pearson M."/>
            <person name="Priest M."/>
            <person name="Roberts A."/>
            <person name="Saif S."/>
            <person name="Shea T."/>
            <person name="Sisk P."/>
            <person name="Sykes S."/>
            <person name="Wortman J."/>
            <person name="Nusbaum C."/>
            <person name="Birren B."/>
        </authorList>
    </citation>
    <scope>NUCLEOTIDE SEQUENCE [LARGE SCALE GENOMIC DNA]</scope>
    <source>
        <strain evidence="3">race PST-78</strain>
    </source>
</reference>
<evidence type="ECO:0000313" key="3">
    <source>
        <dbReference type="Proteomes" id="UP000054564"/>
    </source>
</evidence>